<protein>
    <submittedName>
        <fullName evidence="2">Uncharacterized protein</fullName>
    </submittedName>
</protein>
<organism evidence="2 3">
    <name type="scientific">Pseudomonas antarctica</name>
    <dbReference type="NCBI Taxonomy" id="219572"/>
    <lineage>
        <taxon>Bacteria</taxon>
        <taxon>Pseudomonadati</taxon>
        <taxon>Pseudomonadota</taxon>
        <taxon>Gammaproteobacteria</taxon>
        <taxon>Pseudomonadales</taxon>
        <taxon>Pseudomonadaceae</taxon>
        <taxon>Pseudomonas</taxon>
    </lineage>
</organism>
<evidence type="ECO:0000313" key="3">
    <source>
        <dbReference type="Proteomes" id="UP000182470"/>
    </source>
</evidence>
<sequence>MLSCGGWARLETLCAEMDEQYFYLLERDYDGSYAWLSKAHAYSAGVFLTRDELDDVVYESTFATDKSFQVSGFL</sequence>
<dbReference type="EMBL" id="JXDI01000001">
    <property type="protein sequence ID" value="KAF2409536.1"/>
    <property type="molecule type" value="Genomic_DNA"/>
</dbReference>
<reference evidence="1 4" key="1">
    <citation type="submission" date="2015-01" db="EMBL/GenBank/DDBJ databases">
        <title>Genome Sequence of Pseudomonas antarctica CMS 35.</title>
        <authorList>
            <person name="Voget S."/>
            <person name="Chow J."/>
            <person name="Daniel R."/>
            <person name="Streit W."/>
        </authorList>
    </citation>
    <scope>NUCLEOTIDE SEQUENCE [LARGE SCALE GENOMIC DNA]</scope>
    <source>
        <strain evidence="1 4">CMS 35</strain>
    </source>
</reference>
<evidence type="ECO:0000313" key="4">
    <source>
        <dbReference type="Proteomes" id="UP000748067"/>
    </source>
</evidence>
<reference evidence="2 3" key="2">
    <citation type="submission" date="2016-10" db="EMBL/GenBank/DDBJ databases">
        <authorList>
            <person name="de Groot N.N."/>
        </authorList>
    </citation>
    <scope>NUCLEOTIDE SEQUENCE [LARGE SCALE GENOMIC DNA]</scope>
    <source>
        <strain evidence="2 3">BS2772</strain>
    </source>
</reference>
<evidence type="ECO:0000313" key="1">
    <source>
        <dbReference type="EMBL" id="KAF2409536.1"/>
    </source>
</evidence>
<proteinExistence type="predicted"/>
<dbReference type="Proteomes" id="UP000182470">
    <property type="component" value="Chromosome I"/>
</dbReference>
<name>A0A1G9WPT8_9PSED</name>
<evidence type="ECO:0000313" key="2">
    <source>
        <dbReference type="EMBL" id="SDM86449.1"/>
    </source>
</evidence>
<dbReference type="Proteomes" id="UP000748067">
    <property type="component" value="Unassembled WGS sequence"/>
</dbReference>
<dbReference type="AlphaFoldDB" id="A0A1G9WPT8"/>
<accession>A0A1G9WPT8</accession>
<keyword evidence="4" id="KW-1185">Reference proteome</keyword>
<gene>
    <name evidence="1" type="ORF">PSAN_19410</name>
    <name evidence="2" type="ORF">SAMN04490179_1305</name>
</gene>
<dbReference type="EMBL" id="LT629704">
    <property type="protein sequence ID" value="SDM86449.1"/>
    <property type="molecule type" value="Genomic_DNA"/>
</dbReference>